<accession>A0ABC8ZQS6</accession>
<evidence type="ECO:0000256" key="1">
    <source>
        <dbReference type="ARBA" id="ARBA00009995"/>
    </source>
</evidence>
<evidence type="ECO:0000256" key="4">
    <source>
        <dbReference type="RuleBase" id="RU362057"/>
    </source>
</evidence>
<gene>
    <name evidence="5" type="ORF">URODEC1_LOCUS47337</name>
</gene>
<evidence type="ECO:0000313" key="5">
    <source>
        <dbReference type="EMBL" id="CAL4965661.1"/>
    </source>
</evidence>
<dbReference type="GO" id="GO:0016757">
    <property type="term" value="F:glycosyltransferase activity"/>
    <property type="evidence" value="ECO:0007669"/>
    <property type="project" value="UniProtKB-KW"/>
</dbReference>
<evidence type="ECO:0000256" key="2">
    <source>
        <dbReference type="ARBA" id="ARBA00022679"/>
    </source>
</evidence>
<dbReference type="SUPFAM" id="SSF53756">
    <property type="entry name" value="UDP-Glycosyltransferase/glycogen phosphorylase"/>
    <property type="match status" value="1"/>
</dbReference>
<reference evidence="6" key="1">
    <citation type="submission" date="2024-06" db="EMBL/GenBank/DDBJ databases">
        <authorList>
            <person name="Ryan C."/>
        </authorList>
    </citation>
    <scope>NUCLEOTIDE SEQUENCE [LARGE SCALE GENOMIC DNA]</scope>
</reference>
<dbReference type="AlphaFoldDB" id="A0ABC8ZQS6"/>
<dbReference type="InterPro" id="IPR035595">
    <property type="entry name" value="UDP_glycos_trans_CS"/>
</dbReference>
<sequence>MAAAAPHFVLVPLPAPGHMLPMLDLARLLATHGARATVVLTPANAARHRAVLDHAAHAGLPVDFAELAFPAGTALPHGCESFDVLVDWSHFAALSLLADPLEARLRSSATLPDCLVCDSCCPWTAPVAARLGVAKRVVFQGPSAFYLLAARNLDARGAFGGGADDDREPVEVPDFPVRGVVVNRMTSRGLFQWPGPLQKLRQGTVDAEATADGLVFNTCAAVEGAFAEHYAAALGKRLWAVGPLCLVGTDVVSWLDSRQAASVLYVSFGSVARLFPAQVAELAAGLEASRRPFVWAAKETAAAIDAEFEERVKGRGLVVRGWAPQMAILAHPAVGGFLTHCGWSSVQESLVHGVPMLTWPQFVDQFMNEALVVDVLGVGVRSGASVPATHVALVKPGEVLEVQVWRDGVERAVAELMDEGPAAEASRAKAKELGVKMRTAMAEGGSSEAEVNDLVRRVTEIAKKREIGDMARQRGNVDSRPKIILIKVPLPCTKNTQITHQA</sequence>
<dbReference type="CDD" id="cd03784">
    <property type="entry name" value="GT1_Gtf-like"/>
    <property type="match status" value="1"/>
</dbReference>
<protein>
    <recommendedName>
        <fullName evidence="4">Glycosyltransferase</fullName>
        <ecNumber evidence="4">2.4.1.-</ecNumber>
    </recommendedName>
</protein>
<dbReference type="Gene3D" id="3.40.50.2000">
    <property type="entry name" value="Glycogen Phosphorylase B"/>
    <property type="match status" value="2"/>
</dbReference>
<proteinExistence type="inferred from homology"/>
<keyword evidence="3" id="KW-0328">Glycosyltransferase</keyword>
<keyword evidence="2 3" id="KW-0808">Transferase</keyword>
<organism evidence="5 6">
    <name type="scientific">Urochloa decumbens</name>
    <dbReference type="NCBI Taxonomy" id="240449"/>
    <lineage>
        <taxon>Eukaryota</taxon>
        <taxon>Viridiplantae</taxon>
        <taxon>Streptophyta</taxon>
        <taxon>Embryophyta</taxon>
        <taxon>Tracheophyta</taxon>
        <taxon>Spermatophyta</taxon>
        <taxon>Magnoliopsida</taxon>
        <taxon>Liliopsida</taxon>
        <taxon>Poales</taxon>
        <taxon>Poaceae</taxon>
        <taxon>PACMAD clade</taxon>
        <taxon>Panicoideae</taxon>
        <taxon>Panicodae</taxon>
        <taxon>Paniceae</taxon>
        <taxon>Melinidinae</taxon>
        <taxon>Urochloa</taxon>
    </lineage>
</organism>
<keyword evidence="6" id="KW-1185">Reference proteome</keyword>
<dbReference type="PANTHER" id="PTHR48047">
    <property type="entry name" value="GLYCOSYLTRANSFERASE"/>
    <property type="match status" value="1"/>
</dbReference>
<dbReference type="EMBL" id="OZ075129">
    <property type="protein sequence ID" value="CAL4965661.1"/>
    <property type="molecule type" value="Genomic_DNA"/>
</dbReference>
<dbReference type="PANTHER" id="PTHR48047:SF216">
    <property type="entry name" value="GLYCOSYLTRANSFERASE"/>
    <property type="match status" value="1"/>
</dbReference>
<dbReference type="EC" id="2.4.1.-" evidence="4"/>
<evidence type="ECO:0000256" key="3">
    <source>
        <dbReference type="RuleBase" id="RU003718"/>
    </source>
</evidence>
<dbReference type="FunFam" id="3.40.50.2000:FF:000063">
    <property type="entry name" value="Glycosyltransferase"/>
    <property type="match status" value="1"/>
</dbReference>
<evidence type="ECO:0000313" key="6">
    <source>
        <dbReference type="Proteomes" id="UP001497457"/>
    </source>
</evidence>
<reference evidence="5 6" key="2">
    <citation type="submission" date="2024-10" db="EMBL/GenBank/DDBJ databases">
        <authorList>
            <person name="Ryan C."/>
        </authorList>
    </citation>
    <scope>NUCLEOTIDE SEQUENCE [LARGE SCALE GENOMIC DNA]</scope>
</reference>
<dbReference type="Pfam" id="PF00201">
    <property type="entry name" value="UDPGT"/>
    <property type="match status" value="1"/>
</dbReference>
<dbReference type="PROSITE" id="PS00375">
    <property type="entry name" value="UDPGT"/>
    <property type="match status" value="1"/>
</dbReference>
<dbReference type="Proteomes" id="UP001497457">
    <property type="component" value="Chromosome 19rd"/>
</dbReference>
<dbReference type="InterPro" id="IPR002213">
    <property type="entry name" value="UDP_glucos_trans"/>
</dbReference>
<name>A0ABC8ZQS6_9POAL</name>
<comment type="similarity">
    <text evidence="1 3">Belongs to the UDP-glycosyltransferase family.</text>
</comment>